<comment type="caution">
    <text evidence="10">Lacks conserved residue(s) required for the propagation of feature annotation.</text>
</comment>
<keyword evidence="2 10" id="KW-0813">Transport</keyword>
<feature type="domain" description="Cation/H+ exchanger transmembrane" evidence="12">
    <location>
        <begin position="15"/>
        <end position="402"/>
    </location>
</feature>
<evidence type="ECO:0000256" key="4">
    <source>
        <dbReference type="ARBA" id="ARBA00022692"/>
    </source>
</evidence>
<name>A0ABT6LP79_9ACTN</name>
<dbReference type="PANTHER" id="PTHR10110">
    <property type="entry name" value="SODIUM/HYDROGEN EXCHANGER"/>
    <property type="match status" value="1"/>
</dbReference>
<feature type="compositionally biased region" description="Basic residues" evidence="11">
    <location>
        <begin position="482"/>
        <end position="499"/>
    </location>
</feature>
<comment type="similarity">
    <text evidence="10">Belongs to the monovalent cation:proton antiporter 1 (CPA1) transporter (TC 2.A.36) family.</text>
</comment>
<keyword evidence="3 10" id="KW-1003">Cell membrane</keyword>
<evidence type="ECO:0000256" key="6">
    <source>
        <dbReference type="ARBA" id="ARBA00023053"/>
    </source>
</evidence>
<feature type="transmembrane region" description="Helical" evidence="10">
    <location>
        <begin position="176"/>
        <end position="200"/>
    </location>
</feature>
<evidence type="ECO:0000256" key="2">
    <source>
        <dbReference type="ARBA" id="ARBA00022448"/>
    </source>
</evidence>
<keyword evidence="14" id="KW-1185">Reference proteome</keyword>
<comment type="caution">
    <text evidence="13">The sequence shown here is derived from an EMBL/GenBank/DDBJ whole genome shotgun (WGS) entry which is preliminary data.</text>
</comment>
<dbReference type="InterPro" id="IPR006153">
    <property type="entry name" value="Cation/H_exchanger_TM"/>
</dbReference>
<feature type="transmembrane region" description="Helical" evidence="10">
    <location>
        <begin position="344"/>
        <end position="365"/>
    </location>
</feature>
<evidence type="ECO:0000256" key="1">
    <source>
        <dbReference type="ARBA" id="ARBA00004651"/>
    </source>
</evidence>
<evidence type="ECO:0000256" key="11">
    <source>
        <dbReference type="SAM" id="MobiDB-lite"/>
    </source>
</evidence>
<dbReference type="InterPro" id="IPR004705">
    <property type="entry name" value="Cation/H_exchanger_CPA1_bac"/>
</dbReference>
<comment type="function">
    <text evidence="10">Na(+)/H(+) antiporter that extrudes sodium in exchange for external protons.</text>
</comment>
<feature type="transmembrane region" description="Helical" evidence="10">
    <location>
        <begin position="377"/>
        <end position="397"/>
    </location>
</feature>
<evidence type="ECO:0000259" key="12">
    <source>
        <dbReference type="Pfam" id="PF00999"/>
    </source>
</evidence>
<evidence type="ECO:0000256" key="5">
    <source>
        <dbReference type="ARBA" id="ARBA00022989"/>
    </source>
</evidence>
<feature type="transmembrane region" description="Helical" evidence="10">
    <location>
        <begin position="87"/>
        <end position="105"/>
    </location>
</feature>
<reference evidence="13 14" key="1">
    <citation type="submission" date="2023-04" db="EMBL/GenBank/DDBJ databases">
        <title>Forest soil microbial communities from Buena Vista Peninsula, Colon Province, Panama.</title>
        <authorList>
            <person name="Bouskill N."/>
        </authorList>
    </citation>
    <scope>NUCLEOTIDE SEQUENCE [LARGE SCALE GENOMIC DNA]</scope>
    <source>
        <strain evidence="13 14">GGS1</strain>
    </source>
</reference>
<dbReference type="Pfam" id="PF00999">
    <property type="entry name" value="Na_H_Exchanger"/>
    <property type="match status" value="1"/>
</dbReference>
<keyword evidence="10" id="KW-0050">Antiport</keyword>
<sequence>MAGLELIVVVAVGVLAMGRLSRRTGLSEPLLLLGAGCLVGLTPAFDSFALSADVVLFLFLPALLYWEALTSSVREIRNNLRSIALQSTGLVLATAVAVAAVAHALGYGWPIAFVLGAVLAPTDAAAVAAVAKAMPRRILTVLRTESLLNDGTALVLLAVTIEVVTDEHPFTWSGTAIAFVESYAGGILIGVAVALLLVPVRRRLPEPLLHSVLSVATPFLAYLPAELLHASGVLAVVVCGLVTAWFGPRVIGSEARIQAIAFWEVASYLLNSALFILVGIQLPATVRALTSVSLLQAMVAALAVAAAVFGTRLLWFYSVPYLVRLPDRRPQQRDRRITAPQRLPLAWAGMRGAISLAAALTVPTATAEGHAVGQRDAVVFVTTVVIVVTLALLGPTLPTVVRRARFPEDEDKTAELALARWEMSSSALRALPELARRFEVPRGGHPPHDPGHRGPYGPRSRHRTTPRKPATPPTRPAPGQTRHTHRPARHRPHRRHRPAHGPGSARCGGGAPGEEDRSIGVSRLAGGHLALLGAWGPDAAGRRASVSRRCRSGGSPGTMRRSASVRGRGGRGPRGRTGGCRCRTARARA</sequence>
<keyword evidence="9 10" id="KW-0739">Sodium transport</keyword>
<gene>
    <name evidence="13" type="ORF">M2283_005441</name>
</gene>
<organism evidence="13 14">
    <name type="scientific">Streptomyces pseudovenezuelae</name>
    <dbReference type="NCBI Taxonomy" id="67350"/>
    <lineage>
        <taxon>Bacteria</taxon>
        <taxon>Bacillati</taxon>
        <taxon>Actinomycetota</taxon>
        <taxon>Actinomycetes</taxon>
        <taxon>Kitasatosporales</taxon>
        <taxon>Streptomycetaceae</taxon>
        <taxon>Streptomyces</taxon>
        <taxon>Streptomyces aurantiacus group</taxon>
    </lineage>
</organism>
<dbReference type="Proteomes" id="UP001160499">
    <property type="component" value="Unassembled WGS sequence"/>
</dbReference>
<feature type="transmembrane region" description="Helical" evidence="10">
    <location>
        <begin position="231"/>
        <end position="248"/>
    </location>
</feature>
<feature type="transmembrane region" description="Helical" evidence="10">
    <location>
        <begin position="47"/>
        <end position="66"/>
    </location>
</feature>
<feature type="transmembrane region" description="Helical" evidence="10">
    <location>
        <begin position="111"/>
        <end position="134"/>
    </location>
</feature>
<protein>
    <submittedName>
        <fullName evidence="13">Na+/H+ antiporter</fullName>
    </submittedName>
</protein>
<keyword evidence="7 10" id="KW-0406">Ion transport</keyword>
<evidence type="ECO:0000256" key="7">
    <source>
        <dbReference type="ARBA" id="ARBA00023065"/>
    </source>
</evidence>
<feature type="transmembrane region" description="Helical" evidence="10">
    <location>
        <begin position="294"/>
        <end position="323"/>
    </location>
</feature>
<dbReference type="Gene3D" id="6.10.140.1330">
    <property type="match status" value="1"/>
</dbReference>
<keyword evidence="5 10" id="KW-1133">Transmembrane helix</keyword>
<feature type="region of interest" description="Disordered" evidence="11">
    <location>
        <begin position="439"/>
        <end position="518"/>
    </location>
</feature>
<dbReference type="PANTHER" id="PTHR10110:SF86">
    <property type="entry name" value="SODIUM_HYDROGEN EXCHANGER 7"/>
    <property type="match status" value="1"/>
</dbReference>
<proteinExistence type="inferred from homology"/>
<evidence type="ECO:0000256" key="3">
    <source>
        <dbReference type="ARBA" id="ARBA00022475"/>
    </source>
</evidence>
<evidence type="ECO:0000313" key="13">
    <source>
        <dbReference type="EMBL" id="MDH6218109.1"/>
    </source>
</evidence>
<evidence type="ECO:0000256" key="8">
    <source>
        <dbReference type="ARBA" id="ARBA00023136"/>
    </source>
</evidence>
<dbReference type="NCBIfam" id="TIGR00831">
    <property type="entry name" value="a_cpa1"/>
    <property type="match status" value="1"/>
</dbReference>
<evidence type="ECO:0000256" key="9">
    <source>
        <dbReference type="ARBA" id="ARBA00023201"/>
    </source>
</evidence>
<dbReference type="InterPro" id="IPR018422">
    <property type="entry name" value="Cation/H_exchanger_CPA1"/>
</dbReference>
<dbReference type="EMBL" id="JARXVH010000008">
    <property type="protein sequence ID" value="MDH6218109.1"/>
    <property type="molecule type" value="Genomic_DNA"/>
</dbReference>
<keyword evidence="8 10" id="KW-0472">Membrane</keyword>
<evidence type="ECO:0000256" key="10">
    <source>
        <dbReference type="RuleBase" id="RU366002"/>
    </source>
</evidence>
<feature type="compositionally biased region" description="Basic and acidic residues" evidence="11">
    <location>
        <begin position="439"/>
        <end position="452"/>
    </location>
</feature>
<feature type="region of interest" description="Disordered" evidence="11">
    <location>
        <begin position="540"/>
        <end position="589"/>
    </location>
</feature>
<keyword evidence="6 10" id="KW-0915">Sodium</keyword>
<feature type="transmembrane region" description="Helical" evidence="10">
    <location>
        <begin position="260"/>
        <end position="282"/>
    </location>
</feature>
<evidence type="ECO:0000313" key="14">
    <source>
        <dbReference type="Proteomes" id="UP001160499"/>
    </source>
</evidence>
<accession>A0ABT6LP79</accession>
<keyword evidence="4 10" id="KW-0812">Transmembrane</keyword>
<comment type="subcellular location">
    <subcellularLocation>
        <location evidence="1 10">Cell membrane</location>
        <topology evidence="1 10">Multi-pass membrane protein</topology>
    </subcellularLocation>
</comment>